<evidence type="ECO:0000313" key="2">
    <source>
        <dbReference type="Proteomes" id="UP001187192"/>
    </source>
</evidence>
<keyword evidence="2" id="KW-1185">Reference proteome</keyword>
<name>A0AA88D0Z1_FICCA</name>
<dbReference type="EMBL" id="BTGU01000010">
    <property type="protein sequence ID" value="GMN39730.1"/>
    <property type="molecule type" value="Genomic_DNA"/>
</dbReference>
<dbReference type="AlphaFoldDB" id="A0AA88D0Z1"/>
<gene>
    <name evidence="1" type="ORF">TIFTF001_008955</name>
</gene>
<accession>A0AA88D0Z1</accession>
<evidence type="ECO:0000313" key="1">
    <source>
        <dbReference type="EMBL" id="GMN39730.1"/>
    </source>
</evidence>
<organism evidence="1 2">
    <name type="scientific">Ficus carica</name>
    <name type="common">Common fig</name>
    <dbReference type="NCBI Taxonomy" id="3494"/>
    <lineage>
        <taxon>Eukaryota</taxon>
        <taxon>Viridiplantae</taxon>
        <taxon>Streptophyta</taxon>
        <taxon>Embryophyta</taxon>
        <taxon>Tracheophyta</taxon>
        <taxon>Spermatophyta</taxon>
        <taxon>Magnoliopsida</taxon>
        <taxon>eudicotyledons</taxon>
        <taxon>Gunneridae</taxon>
        <taxon>Pentapetalae</taxon>
        <taxon>rosids</taxon>
        <taxon>fabids</taxon>
        <taxon>Rosales</taxon>
        <taxon>Moraceae</taxon>
        <taxon>Ficeae</taxon>
        <taxon>Ficus</taxon>
    </lineage>
</organism>
<comment type="caution">
    <text evidence="1">The sequence shown here is derived from an EMBL/GenBank/DDBJ whole genome shotgun (WGS) entry which is preliminary data.</text>
</comment>
<protein>
    <submittedName>
        <fullName evidence="1">Uncharacterized protein</fullName>
    </submittedName>
</protein>
<proteinExistence type="predicted"/>
<dbReference type="Proteomes" id="UP001187192">
    <property type="component" value="Unassembled WGS sequence"/>
</dbReference>
<reference evidence="1" key="1">
    <citation type="submission" date="2023-07" db="EMBL/GenBank/DDBJ databases">
        <title>draft genome sequence of fig (Ficus carica).</title>
        <authorList>
            <person name="Takahashi T."/>
            <person name="Nishimura K."/>
        </authorList>
    </citation>
    <scope>NUCLEOTIDE SEQUENCE</scope>
</reference>
<sequence length="108" mass="11954">MGGSTHACMQANCRGCSFLVASIELARKKALSTSHRRVKPSLPPTLASYQKEVGRFPNGPVDDSTKKLKRTMQWRVVNIVDADAVTKGIVTHDRRERDEIFAVVSSQL</sequence>